<protein>
    <recommendedName>
        <fullName evidence="4">DUF4408 domain-containing protein</fullName>
    </recommendedName>
</protein>
<comment type="caution">
    <text evidence="5">The sequence shown here is derived from an EMBL/GenBank/DDBJ whole genome shotgun (WGS) entry which is preliminary data.</text>
</comment>
<dbReference type="InterPro" id="IPR008480">
    <property type="entry name" value="DUF761_pln"/>
</dbReference>
<evidence type="ECO:0000256" key="1">
    <source>
        <dbReference type="SAM" id="MobiDB-lite"/>
    </source>
</evidence>
<keyword evidence="3" id="KW-0732">Signal</keyword>
<dbReference type="InterPro" id="IPR025520">
    <property type="entry name" value="DUF4408"/>
</dbReference>
<keyword evidence="2" id="KW-0472">Membrane</keyword>
<keyword evidence="2" id="KW-0812">Transmembrane</keyword>
<reference evidence="5 6" key="1">
    <citation type="submission" date="2018-10" db="EMBL/GenBank/DDBJ databases">
        <title>A high-quality apple genome assembly.</title>
        <authorList>
            <person name="Hu J."/>
        </authorList>
    </citation>
    <scope>NUCLEOTIDE SEQUENCE [LARGE SCALE GENOMIC DNA]</scope>
    <source>
        <strain evidence="6">cv. HFTH1</strain>
        <tissue evidence="5">Young leaf</tissue>
    </source>
</reference>
<keyword evidence="2" id="KW-1133">Transmembrane helix</keyword>
<sequence length="346" mass="38915">MSWLASLKIVLILSGFVAWALAMKISVPMAAEFVASNFSVMCSSFRFLLRPPYLYVLVNGIIITIAASSRFDGHRRSPPPKLQPESEVSVSDPAVVYAPMYREPKVHKLTSAVVIKPGSEAVYQPRYREPEVVHEPTSAFVSNGYVEEAKPVVAENKGDREYEDKLVISPLKSMVESDDIALPVEKPLVSARYSRRKPARSSRRKPARSNPEGGEPLIVVKPKQYDTLESTWKAITEGRSNTLSRRMEKSETLQNCGRQLNVDLTSAGDTPVMAKAETFKDRSNQKLRRAAAVDGSGGRLRKEPSLSQDELNRRVEEFINKFNEEMRLQRQESLNQYMKMVNRGSH</sequence>
<dbReference type="Pfam" id="PF05553">
    <property type="entry name" value="DUF761"/>
    <property type="match status" value="1"/>
</dbReference>
<feature type="chain" id="PRO_5019814536" description="DUF4408 domain-containing protein" evidence="3">
    <location>
        <begin position="23"/>
        <end position="346"/>
    </location>
</feature>
<evidence type="ECO:0000313" key="6">
    <source>
        <dbReference type="Proteomes" id="UP000290289"/>
    </source>
</evidence>
<proteinExistence type="predicted"/>
<feature type="signal peptide" evidence="3">
    <location>
        <begin position="1"/>
        <end position="22"/>
    </location>
</feature>
<dbReference type="Proteomes" id="UP000290289">
    <property type="component" value="Chromosome 10"/>
</dbReference>
<dbReference type="PANTHER" id="PTHR33098:SF109">
    <property type="entry name" value="OS07G0563400 PROTEIN"/>
    <property type="match status" value="1"/>
</dbReference>
<feature type="domain" description="DUF4408" evidence="4">
    <location>
        <begin position="41"/>
        <end position="71"/>
    </location>
</feature>
<dbReference type="PANTHER" id="PTHR33098">
    <property type="entry name" value="COTTON FIBER (DUF761)"/>
    <property type="match status" value="1"/>
</dbReference>
<dbReference type="Pfam" id="PF14364">
    <property type="entry name" value="DUF4408"/>
    <property type="match status" value="1"/>
</dbReference>
<evidence type="ECO:0000259" key="4">
    <source>
        <dbReference type="Pfam" id="PF14364"/>
    </source>
</evidence>
<dbReference type="STRING" id="3750.A0A498IV19"/>
<gene>
    <name evidence="5" type="ORF">DVH24_017138</name>
</gene>
<feature type="region of interest" description="Disordered" evidence="1">
    <location>
        <begin position="192"/>
        <end position="217"/>
    </location>
</feature>
<keyword evidence="6" id="KW-1185">Reference proteome</keyword>
<feature type="transmembrane region" description="Helical" evidence="2">
    <location>
        <begin position="54"/>
        <end position="71"/>
    </location>
</feature>
<dbReference type="EMBL" id="RDQH01000336">
    <property type="protein sequence ID" value="RXH86085.1"/>
    <property type="molecule type" value="Genomic_DNA"/>
</dbReference>
<organism evidence="5 6">
    <name type="scientific">Malus domestica</name>
    <name type="common">Apple</name>
    <name type="synonym">Pyrus malus</name>
    <dbReference type="NCBI Taxonomy" id="3750"/>
    <lineage>
        <taxon>Eukaryota</taxon>
        <taxon>Viridiplantae</taxon>
        <taxon>Streptophyta</taxon>
        <taxon>Embryophyta</taxon>
        <taxon>Tracheophyta</taxon>
        <taxon>Spermatophyta</taxon>
        <taxon>Magnoliopsida</taxon>
        <taxon>eudicotyledons</taxon>
        <taxon>Gunneridae</taxon>
        <taxon>Pentapetalae</taxon>
        <taxon>rosids</taxon>
        <taxon>fabids</taxon>
        <taxon>Rosales</taxon>
        <taxon>Rosaceae</taxon>
        <taxon>Amygdaloideae</taxon>
        <taxon>Maleae</taxon>
        <taxon>Malus</taxon>
    </lineage>
</organism>
<feature type="compositionally biased region" description="Basic residues" evidence="1">
    <location>
        <begin position="193"/>
        <end position="207"/>
    </location>
</feature>
<accession>A0A498IV19</accession>
<evidence type="ECO:0000256" key="3">
    <source>
        <dbReference type="SAM" id="SignalP"/>
    </source>
</evidence>
<evidence type="ECO:0000313" key="5">
    <source>
        <dbReference type="EMBL" id="RXH86085.1"/>
    </source>
</evidence>
<evidence type="ECO:0000256" key="2">
    <source>
        <dbReference type="SAM" id="Phobius"/>
    </source>
</evidence>
<name>A0A498IV19_MALDO</name>
<dbReference type="AlphaFoldDB" id="A0A498IV19"/>